<dbReference type="Gene3D" id="2.40.170.20">
    <property type="entry name" value="TonB-dependent receptor, beta-barrel domain"/>
    <property type="match status" value="1"/>
</dbReference>
<keyword evidence="5" id="KW-0410">Iron transport</keyword>
<dbReference type="Pfam" id="PF07715">
    <property type="entry name" value="Plug"/>
    <property type="match status" value="1"/>
</dbReference>
<evidence type="ECO:0000256" key="4">
    <source>
        <dbReference type="ARBA" id="ARBA00022452"/>
    </source>
</evidence>
<keyword evidence="19" id="KW-1185">Reference proteome</keyword>
<evidence type="ECO:0000313" key="19">
    <source>
        <dbReference type="Proteomes" id="UP000184287"/>
    </source>
</evidence>
<dbReference type="PANTHER" id="PTHR32552:SF68">
    <property type="entry name" value="FERRICHROME OUTER MEMBRANE TRANSPORTER_PHAGE RECEPTOR"/>
    <property type="match status" value="1"/>
</dbReference>
<reference evidence="19" key="1">
    <citation type="submission" date="2016-11" db="EMBL/GenBank/DDBJ databases">
        <authorList>
            <person name="Varghese N."/>
            <person name="Submissions S."/>
        </authorList>
    </citation>
    <scope>NUCLEOTIDE SEQUENCE [LARGE SCALE GENOMIC DNA]</scope>
    <source>
        <strain evidence="19">DSM 16990</strain>
    </source>
</reference>
<evidence type="ECO:0000313" key="18">
    <source>
        <dbReference type="EMBL" id="SHF65385.1"/>
    </source>
</evidence>
<evidence type="ECO:0000256" key="14">
    <source>
        <dbReference type="PROSITE-ProRule" id="PRU01360"/>
    </source>
</evidence>
<keyword evidence="8" id="KW-0408">Iron</keyword>
<keyword evidence="4 14" id="KW-1134">Transmembrane beta strand</keyword>
<dbReference type="GO" id="GO:0009279">
    <property type="term" value="C:cell outer membrane"/>
    <property type="evidence" value="ECO:0007669"/>
    <property type="project" value="UniProtKB-SubCell"/>
</dbReference>
<evidence type="ECO:0000256" key="10">
    <source>
        <dbReference type="ARBA" id="ARBA00023077"/>
    </source>
</evidence>
<dbReference type="Proteomes" id="UP000184287">
    <property type="component" value="Unassembled WGS sequence"/>
</dbReference>
<dbReference type="EMBL" id="FQUQ01000003">
    <property type="protein sequence ID" value="SHF65385.1"/>
    <property type="molecule type" value="Genomic_DNA"/>
</dbReference>
<evidence type="ECO:0000256" key="3">
    <source>
        <dbReference type="ARBA" id="ARBA00022448"/>
    </source>
</evidence>
<evidence type="ECO:0000256" key="7">
    <source>
        <dbReference type="ARBA" id="ARBA00022729"/>
    </source>
</evidence>
<dbReference type="GO" id="GO:0030246">
    <property type="term" value="F:carbohydrate binding"/>
    <property type="evidence" value="ECO:0007669"/>
    <property type="project" value="InterPro"/>
</dbReference>
<keyword evidence="9" id="KW-0406">Ion transport</keyword>
<dbReference type="Gene3D" id="2.170.130.10">
    <property type="entry name" value="TonB-dependent receptor, plug domain"/>
    <property type="match status" value="1"/>
</dbReference>
<name>A0A1M5DEN3_9SPHI</name>
<dbReference type="NCBIfam" id="TIGR01783">
    <property type="entry name" value="TonB-siderophor"/>
    <property type="match status" value="1"/>
</dbReference>
<dbReference type="InterPro" id="IPR039426">
    <property type="entry name" value="TonB-dep_rcpt-like"/>
</dbReference>
<evidence type="ECO:0000256" key="5">
    <source>
        <dbReference type="ARBA" id="ARBA00022496"/>
    </source>
</evidence>
<evidence type="ECO:0000259" key="16">
    <source>
        <dbReference type="Pfam" id="PF00593"/>
    </source>
</evidence>
<evidence type="ECO:0000256" key="11">
    <source>
        <dbReference type="ARBA" id="ARBA00023136"/>
    </source>
</evidence>
<evidence type="ECO:0000256" key="9">
    <source>
        <dbReference type="ARBA" id="ARBA00023065"/>
    </source>
</evidence>
<keyword evidence="6 14" id="KW-0812">Transmembrane</keyword>
<keyword evidence="7" id="KW-0732">Signal</keyword>
<evidence type="ECO:0000256" key="12">
    <source>
        <dbReference type="ARBA" id="ARBA00023170"/>
    </source>
</evidence>
<dbReference type="SUPFAM" id="SSF56935">
    <property type="entry name" value="Porins"/>
    <property type="match status" value="1"/>
</dbReference>
<evidence type="ECO:0000256" key="1">
    <source>
        <dbReference type="ARBA" id="ARBA00004571"/>
    </source>
</evidence>
<evidence type="ECO:0000256" key="13">
    <source>
        <dbReference type="ARBA" id="ARBA00023237"/>
    </source>
</evidence>
<dbReference type="InterPro" id="IPR037066">
    <property type="entry name" value="Plug_dom_sf"/>
</dbReference>
<dbReference type="GO" id="GO:0015344">
    <property type="term" value="F:siderophore uptake transmembrane transporter activity"/>
    <property type="evidence" value="ECO:0007669"/>
    <property type="project" value="TreeGrafter"/>
</dbReference>
<keyword evidence="3 14" id="KW-0813">Transport</keyword>
<evidence type="ECO:0000256" key="2">
    <source>
        <dbReference type="ARBA" id="ARBA00009810"/>
    </source>
</evidence>
<dbReference type="Pfam" id="PF00593">
    <property type="entry name" value="TonB_dep_Rec_b-barrel"/>
    <property type="match status" value="1"/>
</dbReference>
<accession>A0A1M5DEN3</accession>
<evidence type="ECO:0000256" key="15">
    <source>
        <dbReference type="RuleBase" id="RU003357"/>
    </source>
</evidence>
<evidence type="ECO:0000256" key="8">
    <source>
        <dbReference type="ARBA" id="ARBA00023004"/>
    </source>
</evidence>
<dbReference type="SUPFAM" id="SSF49452">
    <property type="entry name" value="Starch-binding domain-like"/>
    <property type="match status" value="1"/>
</dbReference>
<organism evidence="18 19">
    <name type="scientific">Pedobacter caeni</name>
    <dbReference type="NCBI Taxonomy" id="288992"/>
    <lineage>
        <taxon>Bacteria</taxon>
        <taxon>Pseudomonadati</taxon>
        <taxon>Bacteroidota</taxon>
        <taxon>Sphingobacteriia</taxon>
        <taxon>Sphingobacteriales</taxon>
        <taxon>Sphingobacteriaceae</taxon>
        <taxon>Pedobacter</taxon>
    </lineage>
</organism>
<evidence type="ECO:0000256" key="6">
    <source>
        <dbReference type="ARBA" id="ARBA00022692"/>
    </source>
</evidence>
<dbReference type="STRING" id="288992.SAMN04488522_103198"/>
<dbReference type="InterPro" id="IPR036942">
    <property type="entry name" value="Beta-barrel_TonB_sf"/>
</dbReference>
<evidence type="ECO:0000259" key="17">
    <source>
        <dbReference type="Pfam" id="PF07715"/>
    </source>
</evidence>
<keyword evidence="10 15" id="KW-0798">TonB box</keyword>
<dbReference type="GO" id="GO:0015891">
    <property type="term" value="P:siderophore transport"/>
    <property type="evidence" value="ECO:0007669"/>
    <property type="project" value="InterPro"/>
</dbReference>
<dbReference type="InterPro" id="IPR010105">
    <property type="entry name" value="TonB_sidphr_rcpt"/>
</dbReference>
<dbReference type="InterPro" id="IPR000531">
    <property type="entry name" value="Beta-barrel_TonB"/>
</dbReference>
<sequence length="784" mass="87939">MLRRLLRYKPLGFMFLLFTVLGLPAAMSQTGTIKGKVQSKEGILLPSVTISLTDNKTKVLSNEQGIYEINNVKRGTYKITARFVGMNAQTRSIVVNEGQVSVLDFILTDVDNLLSGVEISSSYKRFGKKESEQVAKLPLKNLENPQVYNIVPKEILQEQVIVTYNDVLKNVTGVSQGLVNGSNSFYMRGFENGSFLRNGIQDNKDNSIEVANIEHIEVLKGPSATLYGNSLTSYGGLINRVTKKPFDVFKGEVAYTVGGYGLNRVTADLNTPLDKKNGLLLRTNLAYHYEGSYMDAGFTKRLFIAPSLLYKVNDRLSVLVDAEIYQQKANDFHRLFPQNSFTKPSTESLGLNWKRYYHGNDLTESKPSRSLLAEVNYKLSESWKSQTVFSQTWHTSKGYRIWNVMDGDSVNRNIRYANSTYNTIEVQQNFTGDFEIAGHRNRLVIGLDYFTKRSNQNSKFALPFDRVRLTGEDPGYFRITRTSVDALFDQVSPSRNKDTQSTYSAYFSDVFNITRDFMVMASLRIDNFRSGGSYDPDADATTGKFNQTNLSPKLGLVYQVLPEKISLFGNYMNGFANNGPVLQPNGENTVFKPSNANQWELGFKINLLDGKLNSTFSYYDIKVKDIVRSNTDGFSVQDGGQASKGFEGELIAHFAKGLDVIAGYSHNKAYTINTNADIDGLRQWTGPGETANLWVNYAFQDKTLKGLSMGIGGNYNSKTYISQSRSSGEFYIPSYTVLNAVAGYDAKRFRLSVKLDNLTNKVYWGSYVNQMMPSRFSANLAIKI</sequence>
<dbReference type="Pfam" id="PF13620">
    <property type="entry name" value="CarboxypepD_reg"/>
    <property type="match status" value="1"/>
</dbReference>
<dbReference type="AlphaFoldDB" id="A0A1M5DEN3"/>
<dbReference type="Gene3D" id="2.60.40.1120">
    <property type="entry name" value="Carboxypeptidase-like, regulatory domain"/>
    <property type="match status" value="1"/>
</dbReference>
<gene>
    <name evidence="18" type="ORF">SAMN04488522_103198</name>
</gene>
<comment type="subcellular location">
    <subcellularLocation>
        <location evidence="1 14">Cell outer membrane</location>
        <topology evidence="1 14">Multi-pass membrane protein</topology>
    </subcellularLocation>
</comment>
<dbReference type="InterPro" id="IPR013784">
    <property type="entry name" value="Carb-bd-like_fold"/>
</dbReference>
<dbReference type="PANTHER" id="PTHR32552">
    <property type="entry name" value="FERRICHROME IRON RECEPTOR-RELATED"/>
    <property type="match status" value="1"/>
</dbReference>
<keyword evidence="13 14" id="KW-0998">Cell outer membrane</keyword>
<dbReference type="GO" id="GO:0038023">
    <property type="term" value="F:signaling receptor activity"/>
    <property type="evidence" value="ECO:0007669"/>
    <property type="project" value="InterPro"/>
</dbReference>
<dbReference type="PROSITE" id="PS52016">
    <property type="entry name" value="TONB_DEPENDENT_REC_3"/>
    <property type="match status" value="1"/>
</dbReference>
<dbReference type="InterPro" id="IPR012910">
    <property type="entry name" value="Plug_dom"/>
</dbReference>
<comment type="similarity">
    <text evidence="2 14 15">Belongs to the TonB-dependent receptor family.</text>
</comment>
<feature type="domain" description="TonB-dependent receptor plug" evidence="17">
    <location>
        <begin position="142"/>
        <end position="230"/>
    </location>
</feature>
<proteinExistence type="inferred from homology"/>
<protein>
    <submittedName>
        <fullName evidence="18">Iron complex outermembrane recepter protein</fullName>
    </submittedName>
</protein>
<keyword evidence="12" id="KW-0675">Receptor</keyword>
<feature type="domain" description="TonB-dependent receptor-like beta-barrel" evidence="16">
    <location>
        <begin position="335"/>
        <end position="758"/>
    </location>
</feature>
<dbReference type="CDD" id="cd01347">
    <property type="entry name" value="ligand_gated_channel"/>
    <property type="match status" value="1"/>
</dbReference>
<keyword evidence="11 14" id="KW-0472">Membrane</keyword>